<organism evidence="3 4">
    <name type="scientific">Meridianimarinicoccus roseus</name>
    <dbReference type="NCBI Taxonomy" id="2072018"/>
    <lineage>
        <taxon>Bacteria</taxon>
        <taxon>Pseudomonadati</taxon>
        <taxon>Pseudomonadota</taxon>
        <taxon>Alphaproteobacteria</taxon>
        <taxon>Rhodobacterales</taxon>
        <taxon>Paracoccaceae</taxon>
        <taxon>Meridianimarinicoccus</taxon>
    </lineage>
</organism>
<feature type="domain" description="YrhK" evidence="2">
    <location>
        <begin position="21"/>
        <end position="76"/>
    </location>
</feature>
<evidence type="ECO:0000256" key="1">
    <source>
        <dbReference type="SAM" id="Phobius"/>
    </source>
</evidence>
<keyword evidence="1" id="KW-0472">Membrane</keyword>
<feature type="transmembrane region" description="Helical" evidence="1">
    <location>
        <begin position="53"/>
        <end position="73"/>
    </location>
</feature>
<feature type="transmembrane region" description="Helical" evidence="1">
    <location>
        <begin position="21"/>
        <end position="47"/>
    </location>
</feature>
<dbReference type="OrthoDB" id="5862062at2"/>
<name>A0A2V2LG40_9RHOB</name>
<evidence type="ECO:0000313" key="4">
    <source>
        <dbReference type="Proteomes" id="UP000245680"/>
    </source>
</evidence>
<evidence type="ECO:0000313" key="3">
    <source>
        <dbReference type="EMBL" id="PWR02206.1"/>
    </source>
</evidence>
<sequence length="94" mass="11080">MKLFRTSNREFNADTRRVYAAYEIAHTAVDFAAALCFLVGSVLFFWADWETEAIWLFVIGSVFFMMKPTLRLVREIQIYRMGDMARLAERLEED</sequence>
<proteinExistence type="predicted"/>
<gene>
    <name evidence="3" type="ORF">DKT77_13150</name>
</gene>
<reference evidence="3 4" key="1">
    <citation type="submission" date="2018-05" db="EMBL/GenBank/DDBJ databases">
        <title>Rhodobacteraceae gen. nov., sp. nov. isolated from sea water.</title>
        <authorList>
            <person name="Ren Y."/>
        </authorList>
    </citation>
    <scope>NUCLEOTIDE SEQUENCE [LARGE SCALE GENOMIC DNA]</scope>
    <source>
        <strain evidence="3 4">TG-679</strain>
    </source>
</reference>
<keyword evidence="1" id="KW-1133">Transmembrane helix</keyword>
<comment type="caution">
    <text evidence="3">The sequence shown here is derived from an EMBL/GenBank/DDBJ whole genome shotgun (WGS) entry which is preliminary data.</text>
</comment>
<dbReference type="Proteomes" id="UP000245680">
    <property type="component" value="Unassembled WGS sequence"/>
</dbReference>
<dbReference type="RefSeq" id="WP_109812159.1">
    <property type="nucleotide sequence ID" value="NZ_QGKU01000039.1"/>
</dbReference>
<dbReference type="Pfam" id="PF14145">
    <property type="entry name" value="YrhK"/>
    <property type="match status" value="1"/>
</dbReference>
<protein>
    <recommendedName>
        <fullName evidence="2">YrhK domain-containing protein</fullName>
    </recommendedName>
</protein>
<dbReference type="EMBL" id="QGKU01000039">
    <property type="protein sequence ID" value="PWR02206.1"/>
    <property type="molecule type" value="Genomic_DNA"/>
</dbReference>
<keyword evidence="4" id="KW-1185">Reference proteome</keyword>
<dbReference type="InterPro" id="IPR025424">
    <property type="entry name" value="YrhK_domain"/>
</dbReference>
<dbReference type="AlphaFoldDB" id="A0A2V2LG40"/>
<evidence type="ECO:0000259" key="2">
    <source>
        <dbReference type="Pfam" id="PF14145"/>
    </source>
</evidence>
<accession>A0A2V2LG40</accession>
<keyword evidence="1" id="KW-0812">Transmembrane</keyword>